<feature type="transmembrane region" description="Helical" evidence="6">
    <location>
        <begin position="553"/>
        <end position="578"/>
    </location>
</feature>
<dbReference type="InterPro" id="IPR004776">
    <property type="entry name" value="Mem_transp_PIN-like"/>
</dbReference>
<feature type="compositionally biased region" description="Polar residues" evidence="5">
    <location>
        <begin position="233"/>
        <end position="246"/>
    </location>
</feature>
<evidence type="ECO:0000256" key="3">
    <source>
        <dbReference type="ARBA" id="ARBA00022989"/>
    </source>
</evidence>
<feature type="region of interest" description="Disordered" evidence="5">
    <location>
        <begin position="220"/>
        <end position="365"/>
    </location>
</feature>
<evidence type="ECO:0000256" key="2">
    <source>
        <dbReference type="ARBA" id="ARBA00022692"/>
    </source>
</evidence>
<gene>
    <name evidence="7" type="ORF">DASB73_037790</name>
</gene>
<dbReference type="InterPro" id="IPR040254">
    <property type="entry name" value="Ecm3-like"/>
</dbReference>
<keyword evidence="3 6" id="KW-1133">Transmembrane helix</keyword>
<comment type="subcellular location">
    <subcellularLocation>
        <location evidence="1">Membrane</location>
        <topology evidence="1">Multi-pass membrane protein</topology>
    </subcellularLocation>
</comment>
<keyword evidence="4 6" id="KW-0472">Membrane</keyword>
<dbReference type="EMBL" id="BTGC01000008">
    <property type="protein sequence ID" value="GMM52816.1"/>
    <property type="molecule type" value="Genomic_DNA"/>
</dbReference>
<feature type="transmembrane region" description="Helical" evidence="6">
    <location>
        <begin position="113"/>
        <end position="131"/>
    </location>
</feature>
<keyword evidence="8" id="KW-1185">Reference proteome</keyword>
<accession>A0AAV5RMR4</accession>
<evidence type="ECO:0000256" key="5">
    <source>
        <dbReference type="SAM" id="MobiDB-lite"/>
    </source>
</evidence>
<reference evidence="7 8" key="1">
    <citation type="journal article" date="2023" name="Elife">
        <title>Identification of key yeast species and microbe-microbe interactions impacting larval growth of Drosophila in the wild.</title>
        <authorList>
            <person name="Mure A."/>
            <person name="Sugiura Y."/>
            <person name="Maeda R."/>
            <person name="Honda K."/>
            <person name="Sakurai N."/>
            <person name="Takahashi Y."/>
            <person name="Watada M."/>
            <person name="Katoh T."/>
            <person name="Gotoh A."/>
            <person name="Gotoh Y."/>
            <person name="Taniguchi I."/>
            <person name="Nakamura K."/>
            <person name="Hayashi T."/>
            <person name="Katayama T."/>
            <person name="Uemura T."/>
            <person name="Hattori Y."/>
        </authorList>
    </citation>
    <scope>NUCLEOTIDE SEQUENCE [LARGE SCALE GENOMIC DNA]</scope>
    <source>
        <strain evidence="7 8">SB-73</strain>
    </source>
</reference>
<evidence type="ECO:0000256" key="6">
    <source>
        <dbReference type="SAM" id="Phobius"/>
    </source>
</evidence>
<feature type="transmembrane region" description="Helical" evidence="6">
    <location>
        <begin position="481"/>
        <end position="503"/>
    </location>
</feature>
<feature type="compositionally biased region" description="Polar residues" evidence="5">
    <location>
        <begin position="343"/>
        <end position="357"/>
    </location>
</feature>
<dbReference type="AlphaFoldDB" id="A0AAV5RMR4"/>
<dbReference type="Pfam" id="PF03547">
    <property type="entry name" value="Mem_trans"/>
    <property type="match status" value="1"/>
</dbReference>
<feature type="transmembrane region" description="Helical" evidence="6">
    <location>
        <begin position="446"/>
        <end position="469"/>
    </location>
</feature>
<evidence type="ECO:0000313" key="7">
    <source>
        <dbReference type="EMBL" id="GMM52816.1"/>
    </source>
</evidence>
<dbReference type="GO" id="GO:0055085">
    <property type="term" value="P:transmembrane transport"/>
    <property type="evidence" value="ECO:0007669"/>
    <property type="project" value="InterPro"/>
</dbReference>
<sequence>MDLIKHADKKYDVPLNVAIWMAFKPIIKVYLSIGVGFVLSKRKVLTPELQKGISRIVLLVLMPCLIFNNIVSEIKDTDIKLLAVVMFSGFMFYTIGLLWGFVIYAIAPIPRAWFGGLLLCCMINNSSDLPLAYVQAVGGSPLFPSGMAELGQSYCVLFLIIFILFTFNLGGTRLIAWDAHRNEGDPRKNEPTVPAVSWTSIKLAWAHLKEHSHEMLHGDFSSLKKKDHKNTHSENSIAENASNTSGGHEDSEEFTQKYVVDEETSQGTAADPKPDPENGTYPLGRFLTDNSEIRFPPRQGPPRRSIVSSLRSRRSSSVGQARTSGVAGSSDQNSDNDFEDAKSNISGQSDDAQTQTPEAPANPNWRQRKWGRFKVRWFHFKAKNFFTTYICNAIEDIFLPQMISMIIGLTVAMIPWVRRVFVTGQYIRGFRDAPDGLPPLDFFMEFISFFSVAQVPFGLMLLGATMAQLKLKALIPGFWKTLVLIVVFKLCLLPIIACGWITRMRSIGWLDVDDAMTPIVLAIVSGTPSATIQIYLTIGFMKDPNEESVEMNCLAVALLVQYALLPITLTFVGTFVIMHFV</sequence>
<feature type="transmembrane region" description="Helical" evidence="6">
    <location>
        <begin position="17"/>
        <end position="40"/>
    </location>
</feature>
<dbReference type="Proteomes" id="UP001362899">
    <property type="component" value="Unassembled WGS sequence"/>
</dbReference>
<feature type="transmembrane region" description="Helical" evidence="6">
    <location>
        <begin position="52"/>
        <end position="71"/>
    </location>
</feature>
<protein>
    <submittedName>
        <fullName evidence="7">ATPase</fullName>
    </submittedName>
</protein>
<dbReference type="GO" id="GO:0016020">
    <property type="term" value="C:membrane"/>
    <property type="evidence" value="ECO:0007669"/>
    <property type="project" value="UniProtKB-SubCell"/>
</dbReference>
<feature type="transmembrane region" description="Helical" evidence="6">
    <location>
        <begin position="515"/>
        <end position="541"/>
    </location>
</feature>
<feature type="compositionally biased region" description="Polar residues" evidence="5">
    <location>
        <begin position="318"/>
        <end position="335"/>
    </location>
</feature>
<organism evidence="7 8">
    <name type="scientific">Starmerella bacillaris</name>
    <name type="common">Yeast</name>
    <name type="synonym">Candida zemplinina</name>
    <dbReference type="NCBI Taxonomy" id="1247836"/>
    <lineage>
        <taxon>Eukaryota</taxon>
        <taxon>Fungi</taxon>
        <taxon>Dikarya</taxon>
        <taxon>Ascomycota</taxon>
        <taxon>Saccharomycotina</taxon>
        <taxon>Dipodascomycetes</taxon>
        <taxon>Dipodascales</taxon>
        <taxon>Trichomonascaceae</taxon>
        <taxon>Starmerella</taxon>
    </lineage>
</organism>
<feature type="transmembrane region" description="Helical" evidence="6">
    <location>
        <begin position="83"/>
        <end position="106"/>
    </location>
</feature>
<feature type="transmembrane region" description="Helical" evidence="6">
    <location>
        <begin position="397"/>
        <end position="417"/>
    </location>
</feature>
<evidence type="ECO:0000256" key="1">
    <source>
        <dbReference type="ARBA" id="ARBA00004141"/>
    </source>
</evidence>
<keyword evidence="2 6" id="KW-0812">Transmembrane</keyword>
<dbReference type="PANTHER" id="PTHR31274">
    <property type="entry name" value="PROTEIN ECM3"/>
    <property type="match status" value="1"/>
</dbReference>
<evidence type="ECO:0000256" key="4">
    <source>
        <dbReference type="ARBA" id="ARBA00023136"/>
    </source>
</evidence>
<evidence type="ECO:0000313" key="8">
    <source>
        <dbReference type="Proteomes" id="UP001362899"/>
    </source>
</evidence>
<feature type="transmembrane region" description="Helical" evidence="6">
    <location>
        <begin position="151"/>
        <end position="171"/>
    </location>
</feature>
<comment type="caution">
    <text evidence="7">The sequence shown here is derived from an EMBL/GenBank/DDBJ whole genome shotgun (WGS) entry which is preliminary data.</text>
</comment>
<dbReference type="PANTHER" id="PTHR31274:SF1">
    <property type="entry name" value="AGL149CP"/>
    <property type="match status" value="1"/>
</dbReference>
<proteinExistence type="predicted"/>
<name>A0AAV5RMR4_STABA</name>